<dbReference type="Gene3D" id="3.30.450.40">
    <property type="match status" value="1"/>
</dbReference>
<dbReference type="SUPFAM" id="SSF55781">
    <property type="entry name" value="GAF domain-like"/>
    <property type="match status" value="1"/>
</dbReference>
<feature type="compositionally biased region" description="Pro residues" evidence="1">
    <location>
        <begin position="255"/>
        <end position="264"/>
    </location>
</feature>
<dbReference type="Pfam" id="PF13185">
    <property type="entry name" value="GAF_2"/>
    <property type="match status" value="1"/>
</dbReference>
<gene>
    <name evidence="3" type="ORF">KEG57_06830</name>
</gene>
<dbReference type="PRINTS" id="PR01217">
    <property type="entry name" value="PRICHEXTENSN"/>
</dbReference>
<evidence type="ECO:0000313" key="4">
    <source>
        <dbReference type="Proteomes" id="UP001151081"/>
    </source>
</evidence>
<dbReference type="InterPro" id="IPR029016">
    <property type="entry name" value="GAF-like_dom_sf"/>
</dbReference>
<organism evidence="3 4">
    <name type="scientific">Polyangium jinanense</name>
    <dbReference type="NCBI Taxonomy" id="2829994"/>
    <lineage>
        <taxon>Bacteria</taxon>
        <taxon>Pseudomonadati</taxon>
        <taxon>Myxococcota</taxon>
        <taxon>Polyangia</taxon>
        <taxon>Polyangiales</taxon>
        <taxon>Polyangiaceae</taxon>
        <taxon>Polyangium</taxon>
    </lineage>
</organism>
<feature type="compositionally biased region" description="Pro residues" evidence="1">
    <location>
        <begin position="273"/>
        <end position="286"/>
    </location>
</feature>
<dbReference type="AlphaFoldDB" id="A0A9X3WZS7"/>
<feature type="compositionally biased region" description="Low complexity" evidence="1">
    <location>
        <begin position="92"/>
        <end position="105"/>
    </location>
</feature>
<keyword evidence="4" id="KW-1185">Reference proteome</keyword>
<feature type="region of interest" description="Disordered" evidence="1">
    <location>
        <begin position="74"/>
        <end position="116"/>
    </location>
</feature>
<dbReference type="InterPro" id="IPR003018">
    <property type="entry name" value="GAF"/>
</dbReference>
<reference evidence="3 4" key="1">
    <citation type="submission" date="2021-04" db="EMBL/GenBank/DDBJ databases">
        <title>Genome analysis of Polyangium sp.</title>
        <authorList>
            <person name="Li Y."/>
            <person name="Wang J."/>
        </authorList>
    </citation>
    <scope>NUCLEOTIDE SEQUENCE [LARGE SCALE GENOMIC DNA]</scope>
    <source>
        <strain evidence="3 4">SDU14</strain>
    </source>
</reference>
<dbReference type="Proteomes" id="UP001151081">
    <property type="component" value="Unassembled WGS sequence"/>
</dbReference>
<comment type="caution">
    <text evidence="3">The sequence shown here is derived from an EMBL/GenBank/DDBJ whole genome shotgun (WGS) entry which is preliminary data.</text>
</comment>
<accession>A0A9X3WZS7</accession>
<name>A0A9X3WZS7_9BACT</name>
<feature type="compositionally biased region" description="Pro residues" evidence="1">
    <location>
        <begin position="224"/>
        <end position="246"/>
    </location>
</feature>
<feature type="domain" description="GAF" evidence="2">
    <location>
        <begin position="339"/>
        <end position="451"/>
    </location>
</feature>
<evidence type="ECO:0000313" key="3">
    <source>
        <dbReference type="EMBL" id="MDC3980200.1"/>
    </source>
</evidence>
<evidence type="ECO:0000259" key="2">
    <source>
        <dbReference type="Pfam" id="PF13185"/>
    </source>
</evidence>
<dbReference type="RefSeq" id="WP_272458297.1">
    <property type="nucleotide sequence ID" value="NZ_JAGTJJ010000002.1"/>
</dbReference>
<protein>
    <submittedName>
        <fullName evidence="3">GAF domain-containing protein</fullName>
    </submittedName>
</protein>
<evidence type="ECO:0000256" key="1">
    <source>
        <dbReference type="SAM" id="MobiDB-lite"/>
    </source>
</evidence>
<dbReference type="EMBL" id="JAGTJJ010000002">
    <property type="protein sequence ID" value="MDC3980200.1"/>
    <property type="molecule type" value="Genomic_DNA"/>
</dbReference>
<proteinExistence type="predicted"/>
<feature type="region of interest" description="Disordered" evidence="1">
    <location>
        <begin position="206"/>
        <end position="311"/>
    </location>
</feature>
<sequence>MRWFVEISSAGPAAEPPAKLTVEAPQWQPALQKARAMRGDDGSLGNFSIELLDDGYKAVDPVKKLRYTVRKAPDTAELSPGGQAAAEPPKGRPAVTAPPRVAAPPRATPAPAATPLPNHRVLSSREVAATESSPLTYREYVYVVPEGTSVDVGRRVVLDRFEAVKKALDGARGVLVNLAVFDHAYEGKPERAPLVTLMWKDWRGEPEVRPPAPQPSKSVAAPAPAAPRPGSTPPPPQRAVSSPPPAQRSVSTPPARSPSAPPPRAQAGSNPALTPPARSPSAPPPRAQAGSNPALKGGVTTTTKSTPPKARVRTAEELMKELEGASTDLHFLGDALEGADFVVSILKEQLPSELILVWFHDAEKRELVLVRQHGGKHDRLLARMPDRTGLAQAAIANKKALVISDAQRDPRAVDARWKAFGIDPKSIACAPALGGGKTLGLIEIVNPTGGGRYAMAEGNALTYVGKELAEFLTIQGVVLDPEKIRATANKAAAR</sequence>